<dbReference type="EMBL" id="KN822010">
    <property type="protein sequence ID" value="KIM68261.1"/>
    <property type="molecule type" value="Genomic_DNA"/>
</dbReference>
<dbReference type="Proteomes" id="UP000053989">
    <property type="component" value="Unassembled WGS sequence"/>
</dbReference>
<organism evidence="1 2">
    <name type="scientific">Scleroderma citrinum Foug A</name>
    <dbReference type="NCBI Taxonomy" id="1036808"/>
    <lineage>
        <taxon>Eukaryota</taxon>
        <taxon>Fungi</taxon>
        <taxon>Dikarya</taxon>
        <taxon>Basidiomycota</taxon>
        <taxon>Agaricomycotina</taxon>
        <taxon>Agaricomycetes</taxon>
        <taxon>Agaricomycetidae</taxon>
        <taxon>Boletales</taxon>
        <taxon>Sclerodermatineae</taxon>
        <taxon>Sclerodermataceae</taxon>
        <taxon>Scleroderma</taxon>
    </lineage>
</organism>
<reference evidence="2" key="2">
    <citation type="submission" date="2015-01" db="EMBL/GenBank/DDBJ databases">
        <title>Evolutionary Origins and Diversification of the Mycorrhizal Mutualists.</title>
        <authorList>
            <consortium name="DOE Joint Genome Institute"/>
            <consortium name="Mycorrhizal Genomics Consortium"/>
            <person name="Kohler A."/>
            <person name="Kuo A."/>
            <person name="Nagy L.G."/>
            <person name="Floudas D."/>
            <person name="Copeland A."/>
            <person name="Barry K.W."/>
            <person name="Cichocki N."/>
            <person name="Veneault-Fourrey C."/>
            <person name="LaButti K."/>
            <person name="Lindquist E.A."/>
            <person name="Lipzen A."/>
            <person name="Lundell T."/>
            <person name="Morin E."/>
            <person name="Murat C."/>
            <person name="Riley R."/>
            <person name="Ohm R."/>
            <person name="Sun H."/>
            <person name="Tunlid A."/>
            <person name="Henrissat B."/>
            <person name="Grigoriev I.V."/>
            <person name="Hibbett D.S."/>
            <person name="Martin F."/>
        </authorList>
    </citation>
    <scope>NUCLEOTIDE SEQUENCE [LARGE SCALE GENOMIC DNA]</scope>
    <source>
        <strain evidence="2">Foug A</strain>
    </source>
</reference>
<dbReference type="InParanoid" id="A0A0C3EK28"/>
<evidence type="ECO:0000313" key="2">
    <source>
        <dbReference type="Proteomes" id="UP000053989"/>
    </source>
</evidence>
<name>A0A0C3EK28_9AGAM</name>
<protein>
    <submittedName>
        <fullName evidence="1">Uncharacterized protein</fullName>
    </submittedName>
</protein>
<dbReference type="HOGENOM" id="CLU_2777427_0_0_1"/>
<proteinExistence type="predicted"/>
<sequence length="69" mass="7812">MICVLHELYVVGFSDYDGTIRQQNTDAFKTLISPSPHFSLAPYPSLRYTRNRPSYTLVIERVPDVGGHA</sequence>
<evidence type="ECO:0000313" key="1">
    <source>
        <dbReference type="EMBL" id="KIM68261.1"/>
    </source>
</evidence>
<gene>
    <name evidence="1" type="ORF">SCLCIDRAFT_1209682</name>
</gene>
<reference evidence="1 2" key="1">
    <citation type="submission" date="2014-04" db="EMBL/GenBank/DDBJ databases">
        <authorList>
            <consortium name="DOE Joint Genome Institute"/>
            <person name="Kuo A."/>
            <person name="Kohler A."/>
            <person name="Nagy L.G."/>
            <person name="Floudas D."/>
            <person name="Copeland A."/>
            <person name="Barry K.W."/>
            <person name="Cichocki N."/>
            <person name="Veneault-Fourrey C."/>
            <person name="LaButti K."/>
            <person name="Lindquist E.A."/>
            <person name="Lipzen A."/>
            <person name="Lundell T."/>
            <person name="Morin E."/>
            <person name="Murat C."/>
            <person name="Sun H."/>
            <person name="Tunlid A."/>
            <person name="Henrissat B."/>
            <person name="Grigoriev I.V."/>
            <person name="Hibbett D.S."/>
            <person name="Martin F."/>
            <person name="Nordberg H.P."/>
            <person name="Cantor M.N."/>
            <person name="Hua S.X."/>
        </authorList>
    </citation>
    <scope>NUCLEOTIDE SEQUENCE [LARGE SCALE GENOMIC DNA]</scope>
    <source>
        <strain evidence="1 2">Foug A</strain>
    </source>
</reference>
<accession>A0A0C3EK28</accession>
<dbReference type="AlphaFoldDB" id="A0A0C3EK28"/>
<keyword evidence="2" id="KW-1185">Reference proteome</keyword>